<organism evidence="2">
    <name type="scientific">marine sediment metagenome</name>
    <dbReference type="NCBI Taxonomy" id="412755"/>
    <lineage>
        <taxon>unclassified sequences</taxon>
        <taxon>metagenomes</taxon>
        <taxon>ecological metagenomes</taxon>
    </lineage>
</organism>
<dbReference type="Gene3D" id="3.40.50.1010">
    <property type="entry name" value="5'-nuclease"/>
    <property type="match status" value="1"/>
</dbReference>
<dbReference type="InterPro" id="IPR021139">
    <property type="entry name" value="NYN"/>
</dbReference>
<feature type="non-terminal residue" evidence="2">
    <location>
        <position position="1"/>
    </location>
</feature>
<dbReference type="Pfam" id="PF01936">
    <property type="entry name" value="NYN"/>
    <property type="match status" value="1"/>
</dbReference>
<accession>X0Z5D4</accession>
<reference evidence="2" key="1">
    <citation type="journal article" date="2014" name="Front. Microbiol.">
        <title>High frequency of phylogenetically diverse reductive dehalogenase-homologous genes in deep subseafloor sedimentary metagenomes.</title>
        <authorList>
            <person name="Kawai M."/>
            <person name="Futagami T."/>
            <person name="Toyoda A."/>
            <person name="Takaki Y."/>
            <person name="Nishi S."/>
            <person name="Hori S."/>
            <person name="Arai W."/>
            <person name="Tsubouchi T."/>
            <person name="Morono Y."/>
            <person name="Uchiyama I."/>
            <person name="Ito T."/>
            <person name="Fujiyama A."/>
            <person name="Inagaki F."/>
            <person name="Takami H."/>
        </authorList>
    </citation>
    <scope>NUCLEOTIDE SEQUENCE</scope>
    <source>
        <strain evidence="2">Expedition CK06-06</strain>
    </source>
</reference>
<evidence type="ECO:0000259" key="1">
    <source>
        <dbReference type="Pfam" id="PF01936"/>
    </source>
</evidence>
<gene>
    <name evidence="2" type="ORF">S01H4_16581</name>
</gene>
<dbReference type="EMBL" id="BART01007276">
    <property type="protein sequence ID" value="GAG55618.1"/>
    <property type="molecule type" value="Genomic_DNA"/>
</dbReference>
<dbReference type="CDD" id="cd10911">
    <property type="entry name" value="PIN_LabA"/>
    <property type="match status" value="1"/>
</dbReference>
<evidence type="ECO:0000313" key="2">
    <source>
        <dbReference type="EMBL" id="GAG55618.1"/>
    </source>
</evidence>
<sequence length="174" mass="20156">HYALQSQGWQIDWQRFINYFSKPYNMKKVFYYEGIVTKAFYRDLHPQATLWEFKAAKERKGAYFKALKALGITVRTKPIGRVYDASSGQMKHKCNFDVELTIDALDTVEKYKVFLLASGDGDFAKLVRHLKGKYKKTVVISHKQRTSHQLIRSANQVIFLNGIRVHVGKVQAQP</sequence>
<protein>
    <recommendedName>
        <fullName evidence="1">NYN domain-containing protein</fullName>
    </recommendedName>
</protein>
<comment type="caution">
    <text evidence="2">The sequence shown here is derived from an EMBL/GenBank/DDBJ whole genome shotgun (WGS) entry which is preliminary data.</text>
</comment>
<dbReference type="PANTHER" id="PTHR35458">
    <property type="entry name" value="SLR0755 PROTEIN"/>
    <property type="match status" value="1"/>
</dbReference>
<dbReference type="PANTHER" id="PTHR35458:SF2">
    <property type="entry name" value="SLR0755 PROTEIN"/>
    <property type="match status" value="1"/>
</dbReference>
<dbReference type="GO" id="GO:0004540">
    <property type="term" value="F:RNA nuclease activity"/>
    <property type="evidence" value="ECO:0007669"/>
    <property type="project" value="InterPro"/>
</dbReference>
<dbReference type="InterPro" id="IPR047140">
    <property type="entry name" value="LabA"/>
</dbReference>
<name>X0Z5D4_9ZZZZ</name>
<proteinExistence type="predicted"/>
<feature type="domain" description="NYN" evidence="1">
    <location>
        <begin position="7"/>
        <end position="160"/>
    </location>
</feature>
<dbReference type="AlphaFoldDB" id="X0Z5D4"/>